<dbReference type="GO" id="GO:0051607">
    <property type="term" value="P:defense response to virus"/>
    <property type="evidence" value="ECO:0007669"/>
    <property type="project" value="UniProtKB-KW"/>
</dbReference>
<keyword evidence="2" id="KW-0694">RNA-binding</keyword>
<name>A0A6A9QL42_SULME</name>
<dbReference type="InterPro" id="IPR049435">
    <property type="entry name" value="Cas_Cas6_C"/>
</dbReference>
<dbReference type="NCBIfam" id="TIGR01877">
    <property type="entry name" value="cas_cas6"/>
    <property type="match status" value="1"/>
</dbReference>
<dbReference type="RefSeq" id="WP_083477047.1">
    <property type="nucleotide sequence ID" value="NZ_BBBY01000067.1"/>
</dbReference>
<accession>A0A6A9QL42</accession>
<dbReference type="Gene3D" id="3.30.70.1900">
    <property type="match status" value="1"/>
</dbReference>
<comment type="similarity">
    <text evidence="1">Belongs to the CRISPR-associated protein Cas6/Cse3/CasE family.</text>
</comment>
<dbReference type="Pfam" id="PF21350">
    <property type="entry name" value="Cas6_I-A"/>
    <property type="match status" value="1"/>
</dbReference>
<dbReference type="GO" id="GO:0016788">
    <property type="term" value="F:hydrolase activity, acting on ester bonds"/>
    <property type="evidence" value="ECO:0007669"/>
    <property type="project" value="InterPro"/>
</dbReference>
<dbReference type="InterPro" id="IPR045747">
    <property type="entry name" value="CRISPR-assoc_prot_Cas6_N_sf"/>
</dbReference>
<keyword evidence="8" id="KW-1185">Reference proteome</keyword>
<keyword evidence="3" id="KW-0051">Antiviral defense</keyword>
<dbReference type="Gene3D" id="3.30.70.1890">
    <property type="match status" value="1"/>
</dbReference>
<dbReference type="CDD" id="cd21140">
    <property type="entry name" value="Cas6_I-like"/>
    <property type="match status" value="1"/>
</dbReference>
<evidence type="ECO:0000256" key="2">
    <source>
        <dbReference type="ARBA" id="ARBA00022884"/>
    </source>
</evidence>
<feature type="domain" description="CRISPR associated protein Cas6 C-terminal" evidence="6">
    <location>
        <begin position="123"/>
        <end position="232"/>
    </location>
</feature>
<evidence type="ECO:0000259" key="6">
    <source>
        <dbReference type="Pfam" id="PF01881"/>
    </source>
</evidence>
<dbReference type="EMBL" id="WGGD01000005">
    <property type="protein sequence ID" value="MUN29716.1"/>
    <property type="molecule type" value="Genomic_DNA"/>
</dbReference>
<feature type="site" description="Transition state stabilizer" evidence="4">
    <location>
        <position position="51"/>
    </location>
</feature>
<evidence type="ECO:0000256" key="5">
    <source>
        <dbReference type="PIRSR" id="PIRSR005054-50"/>
    </source>
</evidence>
<evidence type="ECO:0000256" key="3">
    <source>
        <dbReference type="ARBA" id="ARBA00023118"/>
    </source>
</evidence>
<dbReference type="PANTHER" id="PTHR36984">
    <property type="entry name" value="CRISPR-ASSOCIATED ENDORIBONUCLEASE CAS6 1"/>
    <property type="match status" value="1"/>
</dbReference>
<gene>
    <name evidence="7" type="primary">cas6</name>
    <name evidence="7" type="ORF">GC250_09770</name>
</gene>
<dbReference type="GO" id="GO:0003723">
    <property type="term" value="F:RNA binding"/>
    <property type="evidence" value="ECO:0007669"/>
    <property type="project" value="UniProtKB-KW"/>
</dbReference>
<dbReference type="OrthoDB" id="43942at2157"/>
<feature type="active site" description="Proton acceptor" evidence="5">
    <location>
        <position position="27"/>
    </location>
</feature>
<dbReference type="PANTHER" id="PTHR36984:SF1">
    <property type="entry name" value="CRISPR-ASSOCIATED ENDORIBONUCLEASE CAS6 1"/>
    <property type="match status" value="1"/>
</dbReference>
<feature type="active site" description="Proton donor" evidence="5">
    <location>
        <position position="39"/>
    </location>
</feature>
<comment type="caution">
    <text evidence="7">The sequence shown here is derived from an EMBL/GenBank/DDBJ whole genome shotgun (WGS) entry which is preliminary data.</text>
</comment>
<evidence type="ECO:0000256" key="4">
    <source>
        <dbReference type="PIRSR" id="PIRSR005054-1"/>
    </source>
</evidence>
<dbReference type="PIRSF" id="PIRSF005054">
    <property type="entry name" value="PF1131"/>
    <property type="match status" value="1"/>
</dbReference>
<dbReference type="Proteomes" id="UP000470772">
    <property type="component" value="Unassembled WGS sequence"/>
</dbReference>
<evidence type="ECO:0000256" key="1">
    <source>
        <dbReference type="ARBA" id="ARBA00005937"/>
    </source>
</evidence>
<reference evidence="7 8" key="1">
    <citation type="submission" date="2019-10" db="EMBL/GenBank/DDBJ databases">
        <title>Sequencing and Assembly of Multiple Reported Metal-Biooxidizing Members of the Extremely Thermoacidophilic Archaeal Family Sulfolobaceae.</title>
        <authorList>
            <person name="Counts J.A."/>
            <person name="Kelly R.M."/>
        </authorList>
    </citation>
    <scope>NUCLEOTIDE SEQUENCE [LARGE SCALE GENOMIC DNA]</scope>
    <source>
        <strain evidence="7 8">DSM 6482</strain>
    </source>
</reference>
<evidence type="ECO:0000313" key="7">
    <source>
        <dbReference type="EMBL" id="MUN29716.1"/>
    </source>
</evidence>
<evidence type="ECO:0000313" key="8">
    <source>
        <dbReference type="Proteomes" id="UP000470772"/>
    </source>
</evidence>
<protein>
    <submittedName>
        <fullName evidence="7">CRISPR-associated endoribonuclease Cas6</fullName>
    </submittedName>
</protein>
<dbReference type="AlphaFoldDB" id="A0A6A9QL42"/>
<organism evidence="7 8">
    <name type="scientific">Sulfuracidifex metallicus DSM 6482 = JCM 9184</name>
    <dbReference type="NCBI Taxonomy" id="523847"/>
    <lineage>
        <taxon>Archaea</taxon>
        <taxon>Thermoproteota</taxon>
        <taxon>Thermoprotei</taxon>
        <taxon>Sulfolobales</taxon>
        <taxon>Sulfolobaceae</taxon>
        <taxon>Sulfuracidifex</taxon>
    </lineage>
</organism>
<sequence length="239" mass="27379">MRLCMGMKYIKGTIPQHYNHYVQAAFYNKLPTVIAESLHERGFQEGPRKFKLFTFSRLMGDFERENDGLKFDPKSNVYLCFSSPMEIIVKEMAKTIMEDPVFRIGKGEFYVDSMKVRDETVSEGQFYTLSPVTIYKHVEDGVRYISPYEAEFQHLASLNAERKLMAIIGRKPTTPLRVVPLQVRSVGVRYKKNYIIAWKGKFTITGPSSLIKVIYEAGLGSKNSQGFGMLEVEGKSVRD</sequence>
<proteinExistence type="inferred from homology"/>
<dbReference type="Pfam" id="PF01881">
    <property type="entry name" value="Cas_Cas6_C"/>
    <property type="match status" value="1"/>
</dbReference>
<dbReference type="InterPro" id="IPR010156">
    <property type="entry name" value="CRISPR-assoc_prot_Cas6"/>
</dbReference>